<dbReference type="Pfam" id="PF00135">
    <property type="entry name" value="COesterase"/>
    <property type="match status" value="1"/>
</dbReference>
<keyword evidence="2 3" id="KW-0378">Hydrolase</keyword>
<dbReference type="Gene3D" id="3.40.50.1820">
    <property type="entry name" value="alpha/beta hydrolase"/>
    <property type="match status" value="1"/>
</dbReference>
<evidence type="ECO:0000313" key="6">
    <source>
        <dbReference type="EMBL" id="RDB26221.1"/>
    </source>
</evidence>
<dbReference type="PROSITE" id="PS00122">
    <property type="entry name" value="CARBOXYLESTERASE_B_1"/>
    <property type="match status" value="1"/>
</dbReference>
<dbReference type="InParanoid" id="A0A369JV55"/>
<dbReference type="AlphaFoldDB" id="A0A369JV55"/>
<dbReference type="EC" id="3.1.1.-" evidence="3"/>
<evidence type="ECO:0000256" key="2">
    <source>
        <dbReference type="ARBA" id="ARBA00022801"/>
    </source>
</evidence>
<dbReference type="InterPro" id="IPR002018">
    <property type="entry name" value="CarbesteraseB"/>
</dbReference>
<dbReference type="GO" id="GO:0016787">
    <property type="term" value="F:hydrolase activity"/>
    <property type="evidence" value="ECO:0007669"/>
    <property type="project" value="UniProtKB-KW"/>
</dbReference>
<dbReference type="SUPFAM" id="SSF53474">
    <property type="entry name" value="alpha/beta-Hydrolases"/>
    <property type="match status" value="1"/>
</dbReference>
<evidence type="ECO:0000256" key="3">
    <source>
        <dbReference type="RuleBase" id="RU361235"/>
    </source>
</evidence>
<protein>
    <recommendedName>
        <fullName evidence="3">Carboxylic ester hydrolase</fullName>
        <ecNumber evidence="3">3.1.1.-</ecNumber>
    </recommendedName>
</protein>
<dbReference type="EMBL" id="LUEZ02000040">
    <property type="protein sequence ID" value="RDB26221.1"/>
    <property type="molecule type" value="Genomic_DNA"/>
</dbReference>
<comment type="similarity">
    <text evidence="1 3">Belongs to the type-B carboxylesterase/lipase family.</text>
</comment>
<dbReference type="InterPro" id="IPR050309">
    <property type="entry name" value="Type-B_Carboxylest/Lipase"/>
</dbReference>
<feature type="domain" description="Carboxylesterase type B" evidence="5">
    <location>
        <begin position="40"/>
        <end position="525"/>
    </location>
</feature>
<dbReference type="InterPro" id="IPR019826">
    <property type="entry name" value="Carboxylesterase_B_AS"/>
</dbReference>
<evidence type="ECO:0000313" key="7">
    <source>
        <dbReference type="Proteomes" id="UP000076154"/>
    </source>
</evidence>
<keyword evidence="3" id="KW-0732">Signal</keyword>
<proteinExistence type="inferred from homology"/>
<gene>
    <name evidence="6" type="primary">Ces2c</name>
    <name evidence="6" type="ORF">Hypma_006288</name>
</gene>
<sequence>MAMLASPTPTLSPRMLLSVCFVVVTGVLLQANTFDLGTSPIVDTGYASYLGNRTFPNTVAYLGVSYAEPPLGDQRFRAPIPLNRTRISQDSNGVVIDATRYPEFCIQGTTGGGDAGGAGSEDCLKVNIYTPAGARRGSKLPVLVYIHGGSYIFGNPANWPFDHWIHQNPNVVIVSVYYRLSSFGFLATPEFHGSNIGDFNAGFYDQIEALKWVQENIASFGGNPDKVTISGESAGGSSVELHLVANMKGRNLFSGAIAQSVYRTPLPTPEDQRPLFQFYAEHAGCGLGPITAQMACLRTASVNALARAQDAGSSTAFNGSLYKTFHPVIDGQLIPDFPTRLVMSGSFTRVPVIVGATTNETLAGGNDLVSALKPFCPKIDIDDTNELLEAYPSTAFSSESLRLQTVTGDVTLRCARTILASAYSSGHVTAWTYRYNQRNPTSSGTGVGHAAENWMMFRGTNTGINGTTTFTSMTSAEMSFAEELIAYWLSFVRTGNPNVHKLARSPVWPTYTSSHRARMVLQQETPSSSGSSGSVVELEGKPETERCNVIASQADHQQN</sequence>
<organism evidence="6 7">
    <name type="scientific">Hypsizygus marmoreus</name>
    <name type="common">White beech mushroom</name>
    <name type="synonym">Agaricus marmoreus</name>
    <dbReference type="NCBI Taxonomy" id="39966"/>
    <lineage>
        <taxon>Eukaryota</taxon>
        <taxon>Fungi</taxon>
        <taxon>Dikarya</taxon>
        <taxon>Basidiomycota</taxon>
        <taxon>Agaricomycotina</taxon>
        <taxon>Agaricomycetes</taxon>
        <taxon>Agaricomycetidae</taxon>
        <taxon>Agaricales</taxon>
        <taxon>Tricholomatineae</taxon>
        <taxon>Lyophyllaceae</taxon>
        <taxon>Hypsizygus</taxon>
    </lineage>
</organism>
<dbReference type="Proteomes" id="UP000076154">
    <property type="component" value="Unassembled WGS sequence"/>
</dbReference>
<dbReference type="PANTHER" id="PTHR11559">
    <property type="entry name" value="CARBOXYLESTERASE"/>
    <property type="match status" value="1"/>
</dbReference>
<feature type="region of interest" description="Disordered" evidence="4">
    <location>
        <begin position="522"/>
        <end position="559"/>
    </location>
</feature>
<evidence type="ECO:0000256" key="4">
    <source>
        <dbReference type="SAM" id="MobiDB-lite"/>
    </source>
</evidence>
<dbReference type="InterPro" id="IPR029058">
    <property type="entry name" value="AB_hydrolase_fold"/>
</dbReference>
<feature type="signal peptide" evidence="3">
    <location>
        <begin position="1"/>
        <end position="26"/>
    </location>
</feature>
<feature type="chain" id="PRO_5016487495" description="Carboxylic ester hydrolase" evidence="3">
    <location>
        <begin position="27"/>
        <end position="559"/>
    </location>
</feature>
<reference evidence="6" key="1">
    <citation type="submission" date="2018-04" db="EMBL/GenBank/DDBJ databases">
        <title>Whole genome sequencing of Hypsizygus marmoreus.</title>
        <authorList>
            <person name="Choi I.-G."/>
            <person name="Min B."/>
            <person name="Kim J.-G."/>
            <person name="Kim S."/>
            <person name="Oh Y.-L."/>
            <person name="Kong W.-S."/>
            <person name="Park H."/>
            <person name="Jeong J."/>
            <person name="Song E.-S."/>
        </authorList>
    </citation>
    <scope>NUCLEOTIDE SEQUENCE [LARGE SCALE GENOMIC DNA]</scope>
    <source>
        <strain evidence="6">51987-8</strain>
    </source>
</reference>
<name>A0A369JV55_HYPMA</name>
<feature type="compositionally biased region" description="Polar residues" evidence="4">
    <location>
        <begin position="550"/>
        <end position="559"/>
    </location>
</feature>
<accession>A0A369JV55</accession>
<evidence type="ECO:0000259" key="5">
    <source>
        <dbReference type="Pfam" id="PF00135"/>
    </source>
</evidence>
<comment type="caution">
    <text evidence="6">The sequence shown here is derived from an EMBL/GenBank/DDBJ whole genome shotgun (WGS) entry which is preliminary data.</text>
</comment>
<dbReference type="OrthoDB" id="408631at2759"/>
<dbReference type="STRING" id="39966.A0A369JV55"/>
<evidence type="ECO:0000256" key="1">
    <source>
        <dbReference type="ARBA" id="ARBA00005964"/>
    </source>
</evidence>
<keyword evidence="7" id="KW-1185">Reference proteome</keyword>